<keyword evidence="10" id="KW-1185">Reference proteome</keyword>
<dbReference type="SUPFAM" id="SSF55785">
    <property type="entry name" value="PYP-like sensor domain (PAS domain)"/>
    <property type="match status" value="1"/>
</dbReference>
<dbReference type="InterPro" id="IPR005467">
    <property type="entry name" value="His_kinase_dom"/>
</dbReference>
<evidence type="ECO:0000259" key="5">
    <source>
        <dbReference type="PROSITE" id="PS50109"/>
    </source>
</evidence>
<dbReference type="Pfam" id="PF02518">
    <property type="entry name" value="HATPase_c"/>
    <property type="match status" value="1"/>
</dbReference>
<dbReference type="PANTHER" id="PTHR43065:SF49">
    <property type="entry name" value="HISTIDINE KINASE"/>
    <property type="match status" value="1"/>
</dbReference>
<evidence type="ECO:0000259" key="6">
    <source>
        <dbReference type="PROSITE" id="PS50110"/>
    </source>
</evidence>
<dbReference type="SMART" id="SM00388">
    <property type="entry name" value="HisKA"/>
    <property type="match status" value="1"/>
</dbReference>
<dbReference type="SMART" id="SM00091">
    <property type="entry name" value="PAS"/>
    <property type="match status" value="1"/>
</dbReference>
<dbReference type="OrthoDB" id="9764522at2"/>
<evidence type="ECO:0000256" key="4">
    <source>
        <dbReference type="PROSITE-ProRule" id="PRU00169"/>
    </source>
</evidence>
<feature type="domain" description="Histidine kinase" evidence="5">
    <location>
        <begin position="168"/>
        <end position="389"/>
    </location>
</feature>
<dbReference type="InterPro" id="IPR004358">
    <property type="entry name" value="Sig_transdc_His_kin-like_C"/>
</dbReference>
<proteinExistence type="predicted"/>
<dbReference type="CDD" id="cd00156">
    <property type="entry name" value="REC"/>
    <property type="match status" value="1"/>
</dbReference>
<dbReference type="InterPro" id="IPR003594">
    <property type="entry name" value="HATPase_dom"/>
</dbReference>
<dbReference type="InterPro" id="IPR036890">
    <property type="entry name" value="HATPase_C_sf"/>
</dbReference>
<name>A0A225DJI1_9BACT</name>
<dbReference type="RefSeq" id="WP_161967735.1">
    <property type="nucleotide sequence ID" value="NZ_NIDE01000014.1"/>
</dbReference>
<dbReference type="EC" id="2.7.13.3" evidence="2"/>
<evidence type="ECO:0000259" key="7">
    <source>
        <dbReference type="PROSITE" id="PS50112"/>
    </source>
</evidence>
<dbReference type="EMBL" id="NIDE01000014">
    <property type="protein sequence ID" value="OWK37339.1"/>
    <property type="molecule type" value="Genomic_DNA"/>
</dbReference>
<dbReference type="PROSITE" id="PS50112">
    <property type="entry name" value="PAS"/>
    <property type="match status" value="1"/>
</dbReference>
<feature type="domain" description="PAC" evidence="8">
    <location>
        <begin position="102"/>
        <end position="155"/>
    </location>
</feature>
<feature type="domain" description="PAS" evidence="7">
    <location>
        <begin position="27"/>
        <end position="100"/>
    </location>
</feature>
<dbReference type="InterPro" id="IPR001610">
    <property type="entry name" value="PAC"/>
</dbReference>
<dbReference type="Gene3D" id="3.30.565.10">
    <property type="entry name" value="Histidine kinase-like ATPase, C-terminal domain"/>
    <property type="match status" value="1"/>
</dbReference>
<dbReference type="SMART" id="SM00387">
    <property type="entry name" value="HATPase_c"/>
    <property type="match status" value="1"/>
</dbReference>
<dbReference type="Gene3D" id="3.40.50.2300">
    <property type="match status" value="1"/>
</dbReference>
<keyword evidence="9" id="KW-0808">Transferase</keyword>
<dbReference type="SUPFAM" id="SSF52172">
    <property type="entry name" value="CheY-like"/>
    <property type="match status" value="1"/>
</dbReference>
<dbReference type="InterPro" id="IPR003661">
    <property type="entry name" value="HisK_dim/P_dom"/>
</dbReference>
<reference evidence="10" key="1">
    <citation type="submission" date="2017-06" db="EMBL/GenBank/DDBJ databases">
        <title>Genome analysis of Fimbriiglobus ruber SP5, the first member of the order Planctomycetales with confirmed chitinolytic capability.</title>
        <authorList>
            <person name="Ravin N.V."/>
            <person name="Rakitin A.L."/>
            <person name="Ivanova A.A."/>
            <person name="Beletsky A.V."/>
            <person name="Kulichevskaya I.S."/>
            <person name="Mardanov A.V."/>
            <person name="Dedysh S.N."/>
        </authorList>
    </citation>
    <scope>NUCLEOTIDE SEQUENCE [LARGE SCALE GENOMIC DNA]</scope>
    <source>
        <strain evidence="10">SP5</strain>
    </source>
</reference>
<dbReference type="SMART" id="SM00448">
    <property type="entry name" value="REC"/>
    <property type="match status" value="1"/>
</dbReference>
<dbReference type="Gene3D" id="3.30.450.20">
    <property type="entry name" value="PAS domain"/>
    <property type="match status" value="1"/>
</dbReference>
<organism evidence="9 10">
    <name type="scientific">Fimbriiglobus ruber</name>
    <dbReference type="NCBI Taxonomy" id="1908690"/>
    <lineage>
        <taxon>Bacteria</taxon>
        <taxon>Pseudomonadati</taxon>
        <taxon>Planctomycetota</taxon>
        <taxon>Planctomycetia</taxon>
        <taxon>Gemmatales</taxon>
        <taxon>Gemmataceae</taxon>
        <taxon>Fimbriiglobus</taxon>
    </lineage>
</organism>
<dbReference type="Pfam" id="PF00512">
    <property type="entry name" value="HisKA"/>
    <property type="match status" value="1"/>
</dbReference>
<keyword evidence="9" id="KW-0418">Kinase</keyword>
<keyword evidence="3 4" id="KW-0597">Phosphoprotein</keyword>
<dbReference type="PRINTS" id="PR00344">
    <property type="entry name" value="BCTRLSENSOR"/>
</dbReference>
<dbReference type="InterPro" id="IPR036097">
    <property type="entry name" value="HisK_dim/P_sf"/>
</dbReference>
<dbReference type="GO" id="GO:0000155">
    <property type="term" value="F:phosphorelay sensor kinase activity"/>
    <property type="evidence" value="ECO:0007669"/>
    <property type="project" value="InterPro"/>
</dbReference>
<sequence length="528" mass="57019">MNESSPPLPEGTPGDIPTRLQADQLLRDERFRLLVQAVTDYAIFMLDPDGLVVCWNTGAERVFGYQEAEIVGQHYARFFTPEDTRAGEPDRELRTAFEHGRFEGESVRVRKGGERFLVTVLISPIRRNETGTFLGYSQITRDVTDRKRIEEQLRHAQKIEAVGTLAAGVAHDFNNLLTIINGYSQILFASLHEHDTARKPVDEIIKAGERAAALTQQLMAFGRKQVLAPQVIDLNALLAGIETLVSKLVGEHVAVVMTLVGDLRRVEADPGQIEQVVVNLVTNARDAMPRGGRLSVTTRNVELGGTRVATGIKPGPYVALGVADEGEGMDVATKARVFEPFFTTKAHGKGTGLGLSSVYGIVTQSGGHVEVESEPGRGATFTVFLPAVDGPVRPEPAFPFSPSIGGGTETLLLVEDEAGILGFGRYLLEKGGYKVLVAANGAEALEVAAHYDGVIHLLVTDVMMPEISGLQVATRLSALRPEMKVLYVSGYSEEAVARQGLFGSGVPFLQKPFAPTSLAAKIREVLDG</sequence>
<dbReference type="PROSITE" id="PS50110">
    <property type="entry name" value="RESPONSE_REGULATORY"/>
    <property type="match status" value="1"/>
</dbReference>
<evidence type="ECO:0000259" key="8">
    <source>
        <dbReference type="PROSITE" id="PS50113"/>
    </source>
</evidence>
<dbReference type="NCBIfam" id="TIGR00229">
    <property type="entry name" value="sensory_box"/>
    <property type="match status" value="1"/>
</dbReference>
<evidence type="ECO:0000313" key="10">
    <source>
        <dbReference type="Proteomes" id="UP000214646"/>
    </source>
</evidence>
<dbReference type="CDD" id="cd00130">
    <property type="entry name" value="PAS"/>
    <property type="match status" value="1"/>
</dbReference>
<dbReference type="InterPro" id="IPR011006">
    <property type="entry name" value="CheY-like_superfamily"/>
</dbReference>
<dbReference type="Proteomes" id="UP000214646">
    <property type="component" value="Unassembled WGS sequence"/>
</dbReference>
<comment type="catalytic activity">
    <reaction evidence="1">
        <text>ATP + protein L-histidine = ADP + protein N-phospho-L-histidine.</text>
        <dbReference type="EC" id="2.7.13.3"/>
    </reaction>
</comment>
<dbReference type="InterPro" id="IPR000700">
    <property type="entry name" value="PAS-assoc_C"/>
</dbReference>
<dbReference type="Pfam" id="PF13426">
    <property type="entry name" value="PAS_9"/>
    <property type="match status" value="1"/>
</dbReference>
<dbReference type="PROSITE" id="PS50109">
    <property type="entry name" value="HIS_KIN"/>
    <property type="match status" value="1"/>
</dbReference>
<dbReference type="InterPro" id="IPR001789">
    <property type="entry name" value="Sig_transdc_resp-reg_receiver"/>
</dbReference>
<dbReference type="Pfam" id="PF00072">
    <property type="entry name" value="Response_reg"/>
    <property type="match status" value="1"/>
</dbReference>
<protein>
    <recommendedName>
        <fullName evidence="2">histidine kinase</fullName>
        <ecNumber evidence="2">2.7.13.3</ecNumber>
    </recommendedName>
</protein>
<dbReference type="SUPFAM" id="SSF55874">
    <property type="entry name" value="ATPase domain of HSP90 chaperone/DNA topoisomerase II/histidine kinase"/>
    <property type="match status" value="1"/>
</dbReference>
<dbReference type="Gene3D" id="1.10.287.130">
    <property type="match status" value="1"/>
</dbReference>
<gene>
    <name evidence="9" type="ORF">FRUB_06459</name>
</gene>
<accession>A0A225DJI1</accession>
<dbReference type="PANTHER" id="PTHR43065">
    <property type="entry name" value="SENSOR HISTIDINE KINASE"/>
    <property type="match status" value="1"/>
</dbReference>
<evidence type="ECO:0000313" key="9">
    <source>
        <dbReference type="EMBL" id="OWK37339.1"/>
    </source>
</evidence>
<evidence type="ECO:0000256" key="2">
    <source>
        <dbReference type="ARBA" id="ARBA00012438"/>
    </source>
</evidence>
<evidence type="ECO:0000256" key="1">
    <source>
        <dbReference type="ARBA" id="ARBA00000085"/>
    </source>
</evidence>
<dbReference type="InterPro" id="IPR000014">
    <property type="entry name" value="PAS"/>
</dbReference>
<dbReference type="PROSITE" id="PS50113">
    <property type="entry name" value="PAC"/>
    <property type="match status" value="1"/>
</dbReference>
<dbReference type="SUPFAM" id="SSF47384">
    <property type="entry name" value="Homodimeric domain of signal transducing histidine kinase"/>
    <property type="match status" value="1"/>
</dbReference>
<dbReference type="SMART" id="SM00086">
    <property type="entry name" value="PAC"/>
    <property type="match status" value="1"/>
</dbReference>
<feature type="domain" description="Response regulatory" evidence="6">
    <location>
        <begin position="410"/>
        <end position="526"/>
    </location>
</feature>
<comment type="caution">
    <text evidence="9">The sequence shown here is derived from an EMBL/GenBank/DDBJ whole genome shotgun (WGS) entry which is preliminary data.</text>
</comment>
<feature type="modified residue" description="4-aspartylphosphate" evidence="4">
    <location>
        <position position="461"/>
    </location>
</feature>
<evidence type="ECO:0000256" key="3">
    <source>
        <dbReference type="ARBA" id="ARBA00022553"/>
    </source>
</evidence>
<dbReference type="AlphaFoldDB" id="A0A225DJI1"/>
<dbReference type="InterPro" id="IPR035965">
    <property type="entry name" value="PAS-like_dom_sf"/>
</dbReference>